<reference evidence="6" key="1">
    <citation type="submission" date="2014-04" db="EMBL/GenBank/DDBJ databases">
        <title>Whole-Genome optical mapping and complete genome sequence of Sphingobacterium deserti sp. nov., a new spaces isolated from desert in the west of China.</title>
        <authorList>
            <person name="Teng C."/>
            <person name="Zhou Z."/>
            <person name="Li X."/>
            <person name="Chen M."/>
            <person name="Lin M."/>
            <person name="Wang L."/>
            <person name="Su S."/>
            <person name="Zhang C."/>
            <person name="Zhang W."/>
        </authorList>
    </citation>
    <scope>NUCLEOTIDE SEQUENCE [LARGE SCALE GENOMIC DNA]</scope>
    <source>
        <strain evidence="6">ACCC05744</strain>
    </source>
</reference>
<feature type="chain" id="PRO_5002124093" evidence="4">
    <location>
        <begin position="28"/>
        <end position="577"/>
    </location>
</feature>
<comment type="subcellular location">
    <subcellularLocation>
        <location evidence="1">Cell outer membrane</location>
    </subcellularLocation>
</comment>
<dbReference type="STRING" id="1229276.DI53_2362"/>
<evidence type="ECO:0000256" key="1">
    <source>
        <dbReference type="ARBA" id="ARBA00004442"/>
    </source>
</evidence>
<reference evidence="5 6" key="2">
    <citation type="journal article" date="2015" name="PLoS ONE">
        <title>Whole-Genome Optical Mapping and Finished Genome Sequence of Sphingobacterium deserti sp. nov., a New Species Isolated from the Western Desert of China.</title>
        <authorList>
            <person name="Teng C."/>
            <person name="Zhou Z."/>
            <person name="Molnar I."/>
            <person name="Li X."/>
            <person name="Tang R."/>
            <person name="Chen M."/>
            <person name="Wang L."/>
            <person name="Su S."/>
            <person name="Zhang W."/>
            <person name="Lin M."/>
        </authorList>
    </citation>
    <scope>NUCLEOTIDE SEQUENCE [LARGE SCALE GENOMIC DNA]</scope>
    <source>
        <strain evidence="6">ACCC05744</strain>
    </source>
</reference>
<sequence length="577" mass="64524">MMKLHKTVFKNYAVVAFLLGLGVEGYAQTDPQKPVTIDSFDVVRDYKPILADAVKIRRSPDMTNKRSYMPKLTYGNVPDKKLDINTGLKELDVQETPFSQAQDQSSNYVKFGLGNFNSILGEGYFSYDEYEDLRVGGFVKHLSQKGSLEGQRFSRQEVGVFGRRILPMFTVDGTIGYNRYGTNFYGIPLANDRVTSLNPTPEKQVFNDIYFTGELTSNYDPENEDAFSYSAKLDAYSFSDRFDAKETSFAVSAYFNKRVRTFNIGANLSVDVNNVDGTPNSGVNGQTKNSLATLNPYIRFKGDNYAITLGANFVPEFGDSTSFNIFPSAEIDFALAPEYFHIFGGVNGGVKKASYRDFARQNPFIGPNLGIQNMVERLNFFGGIKGNAGATFGYKVKAIYRQLEGLPLFVNNMQTPFQFDLVYDGNGDESVKHVGIEGEINVRLSKLVNLGGRLNIDQYTAAQQDEVWHTPKMRLAANARFNISEKLYIDAEALFHGVSYSRAYDYDAATGDVITSIPYVRAEVPSFFDLSAGAEYKATKQLGLFVKANNILNTEYQTYLYYPRLGFNILGGLNFSF</sequence>
<keyword evidence="5" id="KW-0675">Receptor</keyword>
<dbReference type="InterPro" id="IPR036942">
    <property type="entry name" value="Beta-barrel_TonB_sf"/>
</dbReference>
<dbReference type="SUPFAM" id="SSF56935">
    <property type="entry name" value="Porins"/>
    <property type="match status" value="1"/>
</dbReference>
<dbReference type="Gene3D" id="2.40.170.20">
    <property type="entry name" value="TonB-dependent receptor, beta-barrel domain"/>
    <property type="match status" value="1"/>
</dbReference>
<evidence type="ECO:0000256" key="4">
    <source>
        <dbReference type="SAM" id="SignalP"/>
    </source>
</evidence>
<proteinExistence type="predicted"/>
<dbReference type="RefSeq" id="WP_037499423.1">
    <property type="nucleotide sequence ID" value="NZ_JJMU01000035.1"/>
</dbReference>
<keyword evidence="4" id="KW-0732">Signal</keyword>
<evidence type="ECO:0000256" key="2">
    <source>
        <dbReference type="ARBA" id="ARBA00023136"/>
    </source>
</evidence>
<protein>
    <submittedName>
        <fullName evidence="5">TonB-dependent receptor</fullName>
    </submittedName>
</protein>
<keyword evidence="2" id="KW-0472">Membrane</keyword>
<name>A0A0B8T3T8_9SPHI</name>
<dbReference type="AlphaFoldDB" id="A0A0B8T3T8"/>
<evidence type="ECO:0000313" key="5">
    <source>
        <dbReference type="EMBL" id="KGE13833.1"/>
    </source>
</evidence>
<organism evidence="5 6">
    <name type="scientific">Sphingobacterium deserti</name>
    <dbReference type="NCBI Taxonomy" id="1229276"/>
    <lineage>
        <taxon>Bacteria</taxon>
        <taxon>Pseudomonadati</taxon>
        <taxon>Bacteroidota</taxon>
        <taxon>Sphingobacteriia</taxon>
        <taxon>Sphingobacteriales</taxon>
        <taxon>Sphingobacteriaceae</taxon>
        <taxon>Sphingobacterium</taxon>
    </lineage>
</organism>
<dbReference type="OrthoDB" id="1264254at2"/>
<evidence type="ECO:0000256" key="3">
    <source>
        <dbReference type="ARBA" id="ARBA00023237"/>
    </source>
</evidence>
<comment type="caution">
    <text evidence="5">The sequence shown here is derived from an EMBL/GenBank/DDBJ whole genome shotgun (WGS) entry which is preliminary data.</text>
</comment>
<dbReference type="EMBL" id="JJMU01000035">
    <property type="protein sequence ID" value="KGE13833.1"/>
    <property type="molecule type" value="Genomic_DNA"/>
</dbReference>
<gene>
    <name evidence="5" type="ORF">DI53_2362</name>
</gene>
<accession>A0A0B8T3T8</accession>
<dbReference type="GO" id="GO:0009279">
    <property type="term" value="C:cell outer membrane"/>
    <property type="evidence" value="ECO:0007669"/>
    <property type="project" value="UniProtKB-SubCell"/>
</dbReference>
<keyword evidence="6" id="KW-1185">Reference proteome</keyword>
<evidence type="ECO:0000313" key="6">
    <source>
        <dbReference type="Proteomes" id="UP000031802"/>
    </source>
</evidence>
<keyword evidence="3" id="KW-0998">Cell outer membrane</keyword>
<dbReference type="eggNOG" id="COG4771">
    <property type="taxonomic scope" value="Bacteria"/>
</dbReference>
<dbReference type="PATRIC" id="fig|1229276.3.peg.2425"/>
<feature type="signal peptide" evidence="4">
    <location>
        <begin position="1"/>
        <end position="27"/>
    </location>
</feature>
<dbReference type="Proteomes" id="UP000031802">
    <property type="component" value="Unassembled WGS sequence"/>
</dbReference>